<evidence type="ECO:0000313" key="4">
    <source>
        <dbReference type="Proteomes" id="UP001303160"/>
    </source>
</evidence>
<gene>
    <name evidence="3" type="ORF">QBC40DRAFT_347153</name>
</gene>
<reference evidence="3" key="1">
    <citation type="journal article" date="2023" name="Mol. Phylogenet. Evol.">
        <title>Genome-scale phylogeny and comparative genomics of the fungal order Sordariales.</title>
        <authorList>
            <person name="Hensen N."/>
            <person name="Bonometti L."/>
            <person name="Westerberg I."/>
            <person name="Brannstrom I.O."/>
            <person name="Guillou S."/>
            <person name="Cros-Aarteil S."/>
            <person name="Calhoun S."/>
            <person name="Haridas S."/>
            <person name="Kuo A."/>
            <person name="Mondo S."/>
            <person name="Pangilinan J."/>
            <person name="Riley R."/>
            <person name="LaButti K."/>
            <person name="Andreopoulos B."/>
            <person name="Lipzen A."/>
            <person name="Chen C."/>
            <person name="Yan M."/>
            <person name="Daum C."/>
            <person name="Ng V."/>
            <person name="Clum A."/>
            <person name="Steindorff A."/>
            <person name="Ohm R.A."/>
            <person name="Martin F."/>
            <person name="Silar P."/>
            <person name="Natvig D.O."/>
            <person name="Lalanne C."/>
            <person name="Gautier V."/>
            <person name="Ament-Velasquez S.L."/>
            <person name="Kruys A."/>
            <person name="Hutchinson M.I."/>
            <person name="Powell A.J."/>
            <person name="Barry K."/>
            <person name="Miller A.N."/>
            <person name="Grigoriev I.V."/>
            <person name="Debuchy R."/>
            <person name="Gladieux P."/>
            <person name="Hiltunen Thoren M."/>
            <person name="Johannesson H."/>
        </authorList>
    </citation>
    <scope>NUCLEOTIDE SEQUENCE</scope>
    <source>
        <strain evidence="3">CBS 315.58</strain>
    </source>
</reference>
<reference evidence="3" key="2">
    <citation type="submission" date="2023-05" db="EMBL/GenBank/DDBJ databases">
        <authorList>
            <consortium name="Lawrence Berkeley National Laboratory"/>
            <person name="Steindorff A."/>
            <person name="Hensen N."/>
            <person name="Bonometti L."/>
            <person name="Westerberg I."/>
            <person name="Brannstrom I.O."/>
            <person name="Guillou S."/>
            <person name="Cros-Aarteil S."/>
            <person name="Calhoun S."/>
            <person name="Haridas S."/>
            <person name="Kuo A."/>
            <person name="Mondo S."/>
            <person name="Pangilinan J."/>
            <person name="Riley R."/>
            <person name="Labutti K."/>
            <person name="Andreopoulos B."/>
            <person name="Lipzen A."/>
            <person name="Chen C."/>
            <person name="Yanf M."/>
            <person name="Daum C."/>
            <person name="Ng V."/>
            <person name="Clum A."/>
            <person name="Ohm R."/>
            <person name="Martin F."/>
            <person name="Silar P."/>
            <person name="Natvig D."/>
            <person name="Lalanne C."/>
            <person name="Gautier V."/>
            <person name="Ament-Velasquez S.L."/>
            <person name="Kruys A."/>
            <person name="Hutchinson M.I."/>
            <person name="Powell A.J."/>
            <person name="Barry K."/>
            <person name="Miller A.N."/>
            <person name="Grigoriev I.V."/>
            <person name="Debuchy R."/>
            <person name="Gladieux P."/>
            <person name="Thoren M.H."/>
            <person name="Johannesson H."/>
        </authorList>
    </citation>
    <scope>NUCLEOTIDE SEQUENCE</scope>
    <source>
        <strain evidence="3">CBS 315.58</strain>
    </source>
</reference>
<proteinExistence type="predicted"/>
<dbReference type="EMBL" id="MU863898">
    <property type="protein sequence ID" value="KAK4202416.1"/>
    <property type="molecule type" value="Genomic_DNA"/>
</dbReference>
<evidence type="ECO:0000256" key="2">
    <source>
        <dbReference type="SAM" id="Phobius"/>
    </source>
</evidence>
<keyword evidence="2" id="KW-1133">Transmembrane helix</keyword>
<accession>A0AAN7AV92</accession>
<keyword evidence="2" id="KW-0812">Transmembrane</keyword>
<name>A0AAN7AV92_9PEZI</name>
<dbReference type="AlphaFoldDB" id="A0AAN7AV92"/>
<protein>
    <submittedName>
        <fullName evidence="3">Uncharacterized protein</fullName>
    </submittedName>
</protein>
<comment type="caution">
    <text evidence="3">The sequence shown here is derived from an EMBL/GenBank/DDBJ whole genome shotgun (WGS) entry which is preliminary data.</text>
</comment>
<sequence length="327" mass="32363">MGKPESQPTGVGRSFEIFDFDGNSNERQVPGAYSEEDGGDTAGNLGDRDELDGLNGILLGDGQEEVKFPGNAPITGYVRGLSARFSGSPVEAGVSASRVFSFFSLQHEAQISRATLFLLSLNQNAGRKLDRPCLLLLGHLEPTQPPALLAAAAAAAAPAPGAGVPGRSARPAAAAPVAAAAAATTAAPGPAAPAVAPGAAPAIAGVSRPANAAAATPAAPTPAWVVPAPPSSLALAPSPALFSSVAAPAPVQSGEPFGLRPTFVALPFVALVAVFSVWVGGFWCLLSFGCRFGDYMCFRFGSGGVGVGAGGVGVGVGTAGGLVLVLV</sequence>
<feature type="transmembrane region" description="Helical" evidence="2">
    <location>
        <begin position="263"/>
        <end position="288"/>
    </location>
</feature>
<evidence type="ECO:0000256" key="1">
    <source>
        <dbReference type="SAM" id="MobiDB-lite"/>
    </source>
</evidence>
<keyword evidence="2" id="KW-0472">Membrane</keyword>
<organism evidence="3 4">
    <name type="scientific">Triangularia verruculosa</name>
    <dbReference type="NCBI Taxonomy" id="2587418"/>
    <lineage>
        <taxon>Eukaryota</taxon>
        <taxon>Fungi</taxon>
        <taxon>Dikarya</taxon>
        <taxon>Ascomycota</taxon>
        <taxon>Pezizomycotina</taxon>
        <taxon>Sordariomycetes</taxon>
        <taxon>Sordariomycetidae</taxon>
        <taxon>Sordariales</taxon>
        <taxon>Podosporaceae</taxon>
        <taxon>Triangularia</taxon>
    </lineage>
</organism>
<evidence type="ECO:0000313" key="3">
    <source>
        <dbReference type="EMBL" id="KAK4202416.1"/>
    </source>
</evidence>
<keyword evidence="4" id="KW-1185">Reference proteome</keyword>
<dbReference type="Proteomes" id="UP001303160">
    <property type="component" value="Unassembled WGS sequence"/>
</dbReference>
<feature type="region of interest" description="Disordered" evidence="1">
    <location>
        <begin position="1"/>
        <end position="47"/>
    </location>
</feature>
<feature type="transmembrane region" description="Helical" evidence="2">
    <location>
        <begin position="300"/>
        <end position="326"/>
    </location>
</feature>